<evidence type="ECO:0000313" key="2">
    <source>
        <dbReference type="EMBL" id="MDW5596847.1"/>
    </source>
</evidence>
<comment type="caution">
    <text evidence="2">The sequence shown here is derived from an EMBL/GenBank/DDBJ whole genome shotgun (WGS) entry which is preliminary data.</text>
</comment>
<dbReference type="RefSeq" id="WP_318599284.1">
    <property type="nucleotide sequence ID" value="NZ_JAWSTH010000067.1"/>
</dbReference>
<dbReference type="EMBL" id="JAWSTH010000067">
    <property type="protein sequence ID" value="MDW5596847.1"/>
    <property type="molecule type" value="Genomic_DNA"/>
</dbReference>
<accession>A0ABU4HU44</accession>
<organism evidence="2 3">
    <name type="scientific">Conexibacter stalactiti</name>
    <dbReference type="NCBI Taxonomy" id="1940611"/>
    <lineage>
        <taxon>Bacteria</taxon>
        <taxon>Bacillati</taxon>
        <taxon>Actinomycetota</taxon>
        <taxon>Thermoleophilia</taxon>
        <taxon>Solirubrobacterales</taxon>
        <taxon>Conexibacteraceae</taxon>
        <taxon>Conexibacter</taxon>
    </lineage>
</organism>
<protein>
    <submittedName>
        <fullName evidence="2">Hydantoinase B/oxoprolinase family protein</fullName>
    </submittedName>
</protein>
<name>A0ABU4HU44_9ACTN</name>
<sequence length="565" mass="60440">MTAVKDPITTEVVRHSLETIAEEMRTSLYRTAMTSVVKDMLDYSCALFDPRGRLLATAIDIPTLLASMGSALRALIDKWGEDINRGDVLLMNHPYMGGVHTSDVNIFVPVFDDADKLVGFSGTVAHHADWGGRLPGTCAASNQSVFEEGVMYPAIKLEEGGRPNQAVYDIIGANVRNPTMNLGDIRAQLAAARTGERRLALLAERHGSDEFLEIIDGLIAYAAARTRQRIGELADGVYEAEGFLDNDGRKFDEPVRVHARITISGETLHVDLSGSADQRVSGMNCPIATTRSDIHYAVRCLMGADVPFNEGCLEPVTLEVPKGNLFNPEFPSATSDRHLTSERLCDVLTRALVQAAPEVGSAGWFSGWPVFIPETRSPKTGQRVVLLAQVAGGAGATTGHDGGDALDVHAANCAIIPAETVEMNYSIRVERYELQTDSGGAGRQRGGLGIRADYRVLGDEPVFCISESEQADQRFAAPGLDDGLSGRAASIHLLRDGEETLLQSKGEFIVQPGDVVSMRAGGGGGAGDPRERDRAEVAADVRAGRVSPQAAAEVYGLEVETGVVS</sequence>
<feature type="domain" description="Hydantoinase B/oxoprolinase" evidence="1">
    <location>
        <begin position="6"/>
        <end position="529"/>
    </location>
</feature>
<dbReference type="InterPro" id="IPR003692">
    <property type="entry name" value="Hydantoinase_B"/>
</dbReference>
<evidence type="ECO:0000313" key="3">
    <source>
        <dbReference type="Proteomes" id="UP001284601"/>
    </source>
</evidence>
<keyword evidence="3" id="KW-1185">Reference proteome</keyword>
<dbReference type="Pfam" id="PF02538">
    <property type="entry name" value="Hydantoinase_B"/>
    <property type="match status" value="1"/>
</dbReference>
<proteinExistence type="predicted"/>
<gene>
    <name evidence="2" type="ORF">R7226_21045</name>
</gene>
<dbReference type="InterPro" id="IPR045079">
    <property type="entry name" value="Oxoprolinase-like"/>
</dbReference>
<dbReference type="PANTHER" id="PTHR11365">
    <property type="entry name" value="5-OXOPROLINASE RELATED"/>
    <property type="match status" value="1"/>
</dbReference>
<evidence type="ECO:0000259" key="1">
    <source>
        <dbReference type="Pfam" id="PF02538"/>
    </source>
</evidence>
<reference evidence="3" key="1">
    <citation type="submission" date="2023-07" db="EMBL/GenBank/DDBJ databases">
        <title>Conexibacter stalactiti sp. nov., isolated from stalactites in a lava cave and emended description of the genus Conexibacter.</title>
        <authorList>
            <person name="Lee S.D."/>
        </authorList>
    </citation>
    <scope>NUCLEOTIDE SEQUENCE [LARGE SCALE GENOMIC DNA]</scope>
    <source>
        <strain evidence="3">KCTC 39840</strain>
    </source>
</reference>
<dbReference type="Proteomes" id="UP001284601">
    <property type="component" value="Unassembled WGS sequence"/>
</dbReference>
<dbReference type="PANTHER" id="PTHR11365:SF23">
    <property type="entry name" value="HYPOTHETICAL 5-OXOPROLINASE (EUROFUNG)-RELATED"/>
    <property type="match status" value="1"/>
</dbReference>